<feature type="transmembrane region" description="Helical" evidence="9">
    <location>
        <begin position="141"/>
        <end position="162"/>
    </location>
</feature>
<evidence type="ECO:0000256" key="6">
    <source>
        <dbReference type="ARBA" id="ARBA00022989"/>
    </source>
</evidence>
<dbReference type="InterPro" id="IPR007387">
    <property type="entry name" value="TRAP_DctQ"/>
</dbReference>
<dbReference type="InterPro" id="IPR055348">
    <property type="entry name" value="DctQ"/>
</dbReference>
<dbReference type="GO" id="GO:0005886">
    <property type="term" value="C:plasma membrane"/>
    <property type="evidence" value="ECO:0007669"/>
    <property type="project" value="UniProtKB-SubCell"/>
</dbReference>
<dbReference type="EMBL" id="CP154858">
    <property type="protein sequence ID" value="XDT70954.1"/>
    <property type="molecule type" value="Genomic_DNA"/>
</dbReference>
<comment type="similarity">
    <text evidence="8 9">Belongs to the TRAP transporter small permease family.</text>
</comment>
<feature type="transmembrane region" description="Helical" evidence="9">
    <location>
        <begin position="60"/>
        <end position="76"/>
    </location>
</feature>
<dbReference type="Pfam" id="PF04290">
    <property type="entry name" value="DctQ"/>
    <property type="match status" value="1"/>
</dbReference>
<keyword evidence="7 9" id="KW-0472">Membrane</keyword>
<keyword evidence="6 9" id="KW-1133">Transmembrane helix</keyword>
<keyword evidence="2 9" id="KW-0813">Transport</keyword>
<keyword evidence="4 9" id="KW-0997">Cell inner membrane</keyword>
<dbReference type="RefSeq" id="WP_369599995.1">
    <property type="nucleotide sequence ID" value="NZ_CP154858.1"/>
</dbReference>
<reference evidence="11" key="1">
    <citation type="submission" date="2024-05" db="EMBL/GenBank/DDBJ databases">
        <title>Genome sequencing of novel strain.</title>
        <authorList>
            <person name="Ganbat D."/>
            <person name="Ganbat S."/>
            <person name="Lee S.-J."/>
        </authorList>
    </citation>
    <scope>NUCLEOTIDE SEQUENCE</scope>
    <source>
        <strain evidence="11">SMD15-11</strain>
    </source>
</reference>
<accession>A0AB39USB8</accession>
<comment type="function">
    <text evidence="9">Part of the tripartite ATP-independent periplasmic (TRAP) transport system.</text>
</comment>
<evidence type="ECO:0000256" key="4">
    <source>
        <dbReference type="ARBA" id="ARBA00022519"/>
    </source>
</evidence>
<evidence type="ECO:0000256" key="7">
    <source>
        <dbReference type="ARBA" id="ARBA00023136"/>
    </source>
</evidence>
<evidence type="ECO:0000259" key="10">
    <source>
        <dbReference type="Pfam" id="PF04290"/>
    </source>
</evidence>
<comment type="subunit">
    <text evidence="9">The complex comprises the extracytoplasmic solute receptor protein and the two transmembrane proteins.</text>
</comment>
<sequence>MTTTNVSRLLVRTVRVLDQFTETTGRMVAWLNLPMVVLTCAVVILRYVFNSGSIALQESVMYLHGTIFMVGMAYTLKHNEHVRVDIFYQRQRPRVQALIDLLGTLFLLGPVVGFIAVQSWGYVADSWAVREVSYEANGLPWVYLLKTLILVMVALLTLQGLAETLRHLGRLLGWPMPGDPAVQEGV</sequence>
<protein>
    <recommendedName>
        <fullName evidence="9">TRAP transporter small permease protein</fullName>
    </recommendedName>
</protein>
<feature type="transmembrane region" description="Helical" evidence="9">
    <location>
        <begin position="97"/>
        <end position="121"/>
    </location>
</feature>
<feature type="transmembrane region" description="Helical" evidence="9">
    <location>
        <begin position="28"/>
        <end position="48"/>
    </location>
</feature>
<evidence type="ECO:0000256" key="3">
    <source>
        <dbReference type="ARBA" id="ARBA00022475"/>
    </source>
</evidence>
<evidence type="ECO:0000256" key="9">
    <source>
        <dbReference type="RuleBase" id="RU369079"/>
    </source>
</evidence>
<comment type="subcellular location">
    <subcellularLocation>
        <location evidence="1 9">Cell inner membrane</location>
        <topology evidence="1 9">Multi-pass membrane protein</topology>
    </subcellularLocation>
</comment>
<dbReference type="PANTHER" id="PTHR35011">
    <property type="entry name" value="2,3-DIKETO-L-GULONATE TRAP TRANSPORTER SMALL PERMEASE PROTEIN YIAM"/>
    <property type="match status" value="1"/>
</dbReference>
<evidence type="ECO:0000256" key="5">
    <source>
        <dbReference type="ARBA" id="ARBA00022692"/>
    </source>
</evidence>
<dbReference type="GO" id="GO:0022857">
    <property type="term" value="F:transmembrane transporter activity"/>
    <property type="evidence" value="ECO:0007669"/>
    <property type="project" value="UniProtKB-UniRule"/>
</dbReference>
<gene>
    <name evidence="11" type="ORF">AAIA72_09030</name>
</gene>
<feature type="domain" description="Tripartite ATP-independent periplasmic transporters DctQ component" evidence="10">
    <location>
        <begin position="35"/>
        <end position="168"/>
    </location>
</feature>
<evidence type="ECO:0000313" key="11">
    <source>
        <dbReference type="EMBL" id="XDT70954.1"/>
    </source>
</evidence>
<dbReference type="AlphaFoldDB" id="A0AB39USB8"/>
<evidence type="ECO:0000256" key="8">
    <source>
        <dbReference type="ARBA" id="ARBA00038436"/>
    </source>
</evidence>
<organism evidence="11">
    <name type="scientific">Thermohahella caldifontis</name>
    <dbReference type="NCBI Taxonomy" id="3142973"/>
    <lineage>
        <taxon>Bacteria</taxon>
        <taxon>Pseudomonadati</taxon>
        <taxon>Pseudomonadota</taxon>
        <taxon>Gammaproteobacteria</taxon>
        <taxon>Oceanospirillales</taxon>
        <taxon>Hahellaceae</taxon>
        <taxon>Thermohahella</taxon>
    </lineage>
</organism>
<keyword evidence="3" id="KW-1003">Cell membrane</keyword>
<dbReference type="PANTHER" id="PTHR35011:SF4">
    <property type="entry name" value="SLL1102 PROTEIN"/>
    <property type="match status" value="1"/>
</dbReference>
<name>A0AB39USB8_9GAMM</name>
<keyword evidence="5 9" id="KW-0812">Transmembrane</keyword>
<dbReference type="KEGG" id="tcd:AAIA72_09030"/>
<proteinExistence type="inferred from homology"/>
<evidence type="ECO:0000256" key="1">
    <source>
        <dbReference type="ARBA" id="ARBA00004429"/>
    </source>
</evidence>
<evidence type="ECO:0000256" key="2">
    <source>
        <dbReference type="ARBA" id="ARBA00022448"/>
    </source>
</evidence>